<organism evidence="1 2">
    <name type="scientific">Caerostris extrusa</name>
    <name type="common">Bark spider</name>
    <name type="synonym">Caerostris bankana</name>
    <dbReference type="NCBI Taxonomy" id="172846"/>
    <lineage>
        <taxon>Eukaryota</taxon>
        <taxon>Metazoa</taxon>
        <taxon>Ecdysozoa</taxon>
        <taxon>Arthropoda</taxon>
        <taxon>Chelicerata</taxon>
        <taxon>Arachnida</taxon>
        <taxon>Araneae</taxon>
        <taxon>Araneomorphae</taxon>
        <taxon>Entelegynae</taxon>
        <taxon>Araneoidea</taxon>
        <taxon>Araneidae</taxon>
        <taxon>Caerostris</taxon>
    </lineage>
</organism>
<comment type="caution">
    <text evidence="1">The sequence shown here is derived from an EMBL/GenBank/DDBJ whole genome shotgun (WGS) entry which is preliminary data.</text>
</comment>
<proteinExistence type="predicted"/>
<reference evidence="1 2" key="1">
    <citation type="submission" date="2021-06" db="EMBL/GenBank/DDBJ databases">
        <title>Caerostris extrusa draft genome.</title>
        <authorList>
            <person name="Kono N."/>
            <person name="Arakawa K."/>
        </authorList>
    </citation>
    <scope>NUCLEOTIDE SEQUENCE [LARGE SCALE GENOMIC DNA]</scope>
</reference>
<evidence type="ECO:0000313" key="2">
    <source>
        <dbReference type="Proteomes" id="UP001054945"/>
    </source>
</evidence>
<accession>A0AAV4T744</accession>
<dbReference type="Proteomes" id="UP001054945">
    <property type="component" value="Unassembled WGS sequence"/>
</dbReference>
<dbReference type="EMBL" id="BPLR01010686">
    <property type="protein sequence ID" value="GIY41019.1"/>
    <property type="molecule type" value="Genomic_DNA"/>
</dbReference>
<keyword evidence="2" id="KW-1185">Reference proteome</keyword>
<gene>
    <name evidence="1" type="ORF">CEXT_686911</name>
</gene>
<name>A0AAV4T744_CAEEX</name>
<protein>
    <submittedName>
        <fullName evidence="1">Uncharacterized protein</fullName>
    </submittedName>
</protein>
<dbReference type="AlphaFoldDB" id="A0AAV4T744"/>
<sequence length="78" mass="9232">MMNSFLISQRRLANIPLYNVISESSKVQKHLQVKLEKPLKDMDGRKHHPQLPSSLKHIRRSPRILLFHLHGNAFLWRV</sequence>
<evidence type="ECO:0000313" key="1">
    <source>
        <dbReference type="EMBL" id="GIY41019.1"/>
    </source>
</evidence>